<keyword evidence="1" id="KW-0732">Signal</keyword>
<accession>A0A842HFU0</accession>
<keyword evidence="3" id="KW-1185">Reference proteome</keyword>
<evidence type="ECO:0000313" key="3">
    <source>
        <dbReference type="Proteomes" id="UP000546464"/>
    </source>
</evidence>
<protein>
    <submittedName>
        <fullName evidence="2">Uncharacterized protein</fullName>
    </submittedName>
</protein>
<reference evidence="2 3" key="1">
    <citation type="submission" date="2020-07" db="EMBL/GenBank/DDBJ databases">
        <authorList>
            <person name="Feng X."/>
        </authorList>
    </citation>
    <scope>NUCLEOTIDE SEQUENCE [LARGE SCALE GENOMIC DNA]</scope>
    <source>
        <strain evidence="2 3">JCM31066</strain>
    </source>
</reference>
<proteinExistence type="predicted"/>
<dbReference type="Proteomes" id="UP000546464">
    <property type="component" value="Unassembled WGS sequence"/>
</dbReference>
<comment type="caution">
    <text evidence="2">The sequence shown here is derived from an EMBL/GenBank/DDBJ whole genome shotgun (WGS) entry which is preliminary data.</text>
</comment>
<dbReference type="EMBL" id="JACHVB010000035">
    <property type="protein sequence ID" value="MBC2595272.1"/>
    <property type="molecule type" value="Genomic_DNA"/>
</dbReference>
<gene>
    <name evidence="2" type="ORF">H5P28_13470</name>
</gene>
<feature type="signal peptide" evidence="1">
    <location>
        <begin position="1"/>
        <end position="26"/>
    </location>
</feature>
<dbReference type="RefSeq" id="WP_185676227.1">
    <property type="nucleotide sequence ID" value="NZ_JACHVB010000035.1"/>
</dbReference>
<organism evidence="2 3">
    <name type="scientific">Ruficoccus amylovorans</name>
    <dbReference type="NCBI Taxonomy" id="1804625"/>
    <lineage>
        <taxon>Bacteria</taxon>
        <taxon>Pseudomonadati</taxon>
        <taxon>Verrucomicrobiota</taxon>
        <taxon>Opitutia</taxon>
        <taxon>Puniceicoccales</taxon>
        <taxon>Cerasicoccaceae</taxon>
        <taxon>Ruficoccus</taxon>
    </lineage>
</organism>
<name>A0A842HFU0_9BACT</name>
<feature type="chain" id="PRO_5032728401" evidence="1">
    <location>
        <begin position="27"/>
        <end position="175"/>
    </location>
</feature>
<evidence type="ECO:0000256" key="1">
    <source>
        <dbReference type="SAM" id="SignalP"/>
    </source>
</evidence>
<dbReference type="AlphaFoldDB" id="A0A842HFU0"/>
<evidence type="ECO:0000313" key="2">
    <source>
        <dbReference type="EMBL" id="MBC2595272.1"/>
    </source>
</evidence>
<sequence length="175" mass="19201">MKKPLPRMFVAAFAAVLLVSSLSLSAQVPPEPSTPPATPLSAPPIARRYVRMPDQVSEEERQARGNLTLALQISGDGSVETIELRLIDAETDFMIDQVMENKLGPATLRFSGKITPVGENVYRVDYSITQSLPFASDDTVIQYRNMGWKAVVELNRSASETIMSKNGASYVLSLR</sequence>